<evidence type="ECO:0000313" key="15">
    <source>
        <dbReference type="EMBL" id="GAA3383530.1"/>
    </source>
</evidence>
<comment type="caution">
    <text evidence="15">The sequence shown here is derived from an EMBL/GenBank/DDBJ whole genome shotgun (WGS) entry which is preliminary data.</text>
</comment>
<dbReference type="InterPro" id="IPR003594">
    <property type="entry name" value="HATPase_dom"/>
</dbReference>
<dbReference type="EC" id="2.7.13.3" evidence="3"/>
<accession>A0ABP6SS82</accession>
<comment type="subcellular location">
    <subcellularLocation>
        <location evidence="2">Cell membrane</location>
    </subcellularLocation>
</comment>
<dbReference type="InterPro" id="IPR004358">
    <property type="entry name" value="Sig_transdc_His_kin-like_C"/>
</dbReference>
<dbReference type="SMART" id="SM00091">
    <property type="entry name" value="PAS"/>
    <property type="match status" value="1"/>
</dbReference>
<feature type="domain" description="PAS" evidence="13">
    <location>
        <begin position="77"/>
        <end position="121"/>
    </location>
</feature>
<comment type="catalytic activity">
    <reaction evidence="1">
        <text>ATP + protein L-histidine = ADP + protein N-phospho-L-histidine.</text>
        <dbReference type="EC" id="2.7.13.3"/>
    </reaction>
</comment>
<sequence>MVGRAMRRWPIGAACAVVLAVSAVVVASGSLPLPVVMLTVVNLVVLAGLCLLLVYAVAGRGRACERAERAEAEARESNSRLFQVIDNTSAVIYLRDRDGRYILVNRQYEALFDVKRENVVGLTDHDLFPTPIADGFRANDLKALASPTAIQMEETAPHADGLHTYVTVKYPITNAAGEPVAVCGISTDITDLKRAEEEVRRLNAELEQRVLHRTTELEASTRELDAFAYSVSHDLRAPLRALDGFSQVLVEDYHDALDETGRDYLRRIQAATVRMGQLIDDLLDLSRATRVEISREPVDLRRIAGELIDELRTAEPDREVQIEVADPLIATGDPHLLRLVLQNLLGNAWKFTGRRTAGRIEVGVAEQDGVPVYFVRDNGAGFDPRYADKLFVPFQRIHSAQEFPGSGIGLAIVSRIVRRHGGEVWAESLPDQGATFSFTLTPLARAATRPAESEPEAVYG</sequence>
<dbReference type="SMART" id="SM00388">
    <property type="entry name" value="HisKA"/>
    <property type="match status" value="1"/>
</dbReference>
<evidence type="ECO:0000259" key="12">
    <source>
        <dbReference type="PROSITE" id="PS50109"/>
    </source>
</evidence>
<dbReference type="InterPro" id="IPR003661">
    <property type="entry name" value="HisK_dim/P_dom"/>
</dbReference>
<dbReference type="InterPro" id="IPR036890">
    <property type="entry name" value="HATPase_C_sf"/>
</dbReference>
<dbReference type="InterPro" id="IPR005467">
    <property type="entry name" value="His_kinase_dom"/>
</dbReference>
<evidence type="ECO:0000256" key="10">
    <source>
        <dbReference type="SAM" id="Coils"/>
    </source>
</evidence>
<dbReference type="InterPro" id="IPR036097">
    <property type="entry name" value="HisK_dim/P_sf"/>
</dbReference>
<dbReference type="CDD" id="cd00130">
    <property type="entry name" value="PAS"/>
    <property type="match status" value="1"/>
</dbReference>
<evidence type="ECO:0000256" key="2">
    <source>
        <dbReference type="ARBA" id="ARBA00004236"/>
    </source>
</evidence>
<dbReference type="InterPro" id="IPR035965">
    <property type="entry name" value="PAS-like_dom_sf"/>
</dbReference>
<gene>
    <name evidence="15" type="ORF">GCM10020369_09700</name>
</gene>
<dbReference type="Gene3D" id="1.10.287.130">
    <property type="match status" value="1"/>
</dbReference>
<protein>
    <recommendedName>
        <fullName evidence="9">Sensor-like histidine kinase SenX3</fullName>
        <ecNumber evidence="3">2.7.13.3</ecNumber>
    </recommendedName>
</protein>
<evidence type="ECO:0000256" key="3">
    <source>
        <dbReference type="ARBA" id="ARBA00012438"/>
    </source>
</evidence>
<dbReference type="Gene3D" id="3.30.450.20">
    <property type="entry name" value="PAS domain"/>
    <property type="match status" value="1"/>
</dbReference>
<evidence type="ECO:0000256" key="1">
    <source>
        <dbReference type="ARBA" id="ARBA00000085"/>
    </source>
</evidence>
<feature type="coiled-coil region" evidence="10">
    <location>
        <begin position="185"/>
        <end position="212"/>
    </location>
</feature>
<organism evidence="15 16">
    <name type="scientific">Cryptosporangium minutisporangium</name>
    <dbReference type="NCBI Taxonomy" id="113569"/>
    <lineage>
        <taxon>Bacteria</taxon>
        <taxon>Bacillati</taxon>
        <taxon>Actinomycetota</taxon>
        <taxon>Actinomycetes</taxon>
        <taxon>Cryptosporangiales</taxon>
        <taxon>Cryptosporangiaceae</taxon>
        <taxon>Cryptosporangium</taxon>
    </lineage>
</organism>
<dbReference type="SUPFAM" id="SSF55785">
    <property type="entry name" value="PYP-like sensor domain (PAS domain)"/>
    <property type="match status" value="1"/>
</dbReference>
<keyword evidence="11" id="KW-1133">Transmembrane helix</keyword>
<dbReference type="PROSITE" id="PS50112">
    <property type="entry name" value="PAS"/>
    <property type="match status" value="1"/>
</dbReference>
<name>A0ABP6SS82_9ACTN</name>
<evidence type="ECO:0000256" key="11">
    <source>
        <dbReference type="SAM" id="Phobius"/>
    </source>
</evidence>
<feature type="transmembrane region" description="Helical" evidence="11">
    <location>
        <begin position="37"/>
        <end position="58"/>
    </location>
</feature>
<dbReference type="InterPro" id="IPR000014">
    <property type="entry name" value="PAS"/>
</dbReference>
<keyword evidence="4" id="KW-0597">Phosphoprotein</keyword>
<dbReference type="SUPFAM" id="SSF55874">
    <property type="entry name" value="ATPase domain of HSP90 chaperone/DNA topoisomerase II/histidine kinase"/>
    <property type="match status" value="1"/>
</dbReference>
<evidence type="ECO:0000259" key="14">
    <source>
        <dbReference type="PROSITE" id="PS50113"/>
    </source>
</evidence>
<dbReference type="PANTHER" id="PTHR42878:SF15">
    <property type="entry name" value="BACTERIOPHYTOCHROME"/>
    <property type="match status" value="1"/>
</dbReference>
<dbReference type="Pfam" id="PF08448">
    <property type="entry name" value="PAS_4"/>
    <property type="match status" value="1"/>
</dbReference>
<evidence type="ECO:0000259" key="13">
    <source>
        <dbReference type="PROSITE" id="PS50112"/>
    </source>
</evidence>
<dbReference type="Pfam" id="PF00512">
    <property type="entry name" value="HisKA"/>
    <property type="match status" value="1"/>
</dbReference>
<feature type="domain" description="PAC" evidence="14">
    <location>
        <begin position="150"/>
        <end position="201"/>
    </location>
</feature>
<dbReference type="PRINTS" id="PR00344">
    <property type="entry name" value="BCTRLSENSOR"/>
</dbReference>
<dbReference type="NCBIfam" id="TIGR00229">
    <property type="entry name" value="sensory_box"/>
    <property type="match status" value="1"/>
</dbReference>
<evidence type="ECO:0000256" key="4">
    <source>
        <dbReference type="ARBA" id="ARBA00022553"/>
    </source>
</evidence>
<reference evidence="16" key="1">
    <citation type="journal article" date="2019" name="Int. J. Syst. Evol. Microbiol.">
        <title>The Global Catalogue of Microorganisms (GCM) 10K type strain sequencing project: providing services to taxonomists for standard genome sequencing and annotation.</title>
        <authorList>
            <consortium name="The Broad Institute Genomics Platform"/>
            <consortium name="The Broad Institute Genome Sequencing Center for Infectious Disease"/>
            <person name="Wu L."/>
            <person name="Ma J."/>
        </authorList>
    </citation>
    <scope>NUCLEOTIDE SEQUENCE [LARGE SCALE GENOMIC DNA]</scope>
    <source>
        <strain evidence="16">JCM 9458</strain>
    </source>
</reference>
<keyword evidence="7" id="KW-0902">Two-component regulatory system</keyword>
<dbReference type="Pfam" id="PF02518">
    <property type="entry name" value="HATPase_c"/>
    <property type="match status" value="1"/>
</dbReference>
<keyword evidence="6" id="KW-0418">Kinase</keyword>
<dbReference type="CDD" id="cd00082">
    <property type="entry name" value="HisKA"/>
    <property type="match status" value="1"/>
</dbReference>
<dbReference type="PROSITE" id="PS50113">
    <property type="entry name" value="PAC"/>
    <property type="match status" value="1"/>
</dbReference>
<keyword evidence="10" id="KW-0175">Coiled coil</keyword>
<feature type="domain" description="Histidine kinase" evidence="12">
    <location>
        <begin position="230"/>
        <end position="444"/>
    </location>
</feature>
<dbReference type="PROSITE" id="PS50109">
    <property type="entry name" value="HIS_KIN"/>
    <property type="match status" value="1"/>
</dbReference>
<dbReference type="Proteomes" id="UP001501676">
    <property type="component" value="Unassembled WGS sequence"/>
</dbReference>
<dbReference type="InterPro" id="IPR013656">
    <property type="entry name" value="PAS_4"/>
</dbReference>
<evidence type="ECO:0000256" key="9">
    <source>
        <dbReference type="ARBA" id="ARBA00039401"/>
    </source>
</evidence>
<dbReference type="SMART" id="SM00387">
    <property type="entry name" value="HATPase_c"/>
    <property type="match status" value="1"/>
</dbReference>
<dbReference type="InterPro" id="IPR000700">
    <property type="entry name" value="PAS-assoc_C"/>
</dbReference>
<evidence type="ECO:0000256" key="8">
    <source>
        <dbReference type="ARBA" id="ARBA00023136"/>
    </source>
</evidence>
<dbReference type="Gene3D" id="3.30.565.10">
    <property type="entry name" value="Histidine kinase-like ATPase, C-terminal domain"/>
    <property type="match status" value="1"/>
</dbReference>
<evidence type="ECO:0000313" key="16">
    <source>
        <dbReference type="Proteomes" id="UP001501676"/>
    </source>
</evidence>
<dbReference type="SUPFAM" id="SSF47384">
    <property type="entry name" value="Homodimeric domain of signal transducing histidine kinase"/>
    <property type="match status" value="1"/>
</dbReference>
<keyword evidence="8 11" id="KW-0472">Membrane</keyword>
<evidence type="ECO:0000256" key="6">
    <source>
        <dbReference type="ARBA" id="ARBA00022777"/>
    </source>
</evidence>
<keyword evidence="16" id="KW-1185">Reference proteome</keyword>
<dbReference type="PANTHER" id="PTHR42878">
    <property type="entry name" value="TWO-COMPONENT HISTIDINE KINASE"/>
    <property type="match status" value="1"/>
</dbReference>
<keyword evidence="11" id="KW-0812">Transmembrane</keyword>
<proteinExistence type="predicted"/>
<dbReference type="InterPro" id="IPR050351">
    <property type="entry name" value="BphY/WalK/GraS-like"/>
</dbReference>
<keyword evidence="5" id="KW-0808">Transferase</keyword>
<evidence type="ECO:0000256" key="5">
    <source>
        <dbReference type="ARBA" id="ARBA00022679"/>
    </source>
</evidence>
<dbReference type="EMBL" id="BAAAYN010000006">
    <property type="protein sequence ID" value="GAA3383530.1"/>
    <property type="molecule type" value="Genomic_DNA"/>
</dbReference>
<evidence type="ECO:0000256" key="7">
    <source>
        <dbReference type="ARBA" id="ARBA00023012"/>
    </source>
</evidence>